<proteinExistence type="predicted"/>
<reference evidence="1 2" key="1">
    <citation type="submission" date="2021-06" db="EMBL/GenBank/DDBJ databases">
        <authorList>
            <person name="Kallberg Y."/>
            <person name="Tangrot J."/>
            <person name="Rosling A."/>
        </authorList>
    </citation>
    <scope>NUCLEOTIDE SEQUENCE [LARGE SCALE GENOMIC DNA]</scope>
    <source>
        <strain evidence="1 2">120-4 pot B 10/14</strain>
    </source>
</reference>
<gene>
    <name evidence="1" type="ORF">GMARGA_LOCUS42992</name>
</gene>
<sequence length="50" mass="6069">IYQNHLMKEKQEKYIHEVLPYCSKAPSKTTIYSKYLKTYQVPGPRYKDMK</sequence>
<keyword evidence="2" id="KW-1185">Reference proteome</keyword>
<organism evidence="1 2">
    <name type="scientific">Gigaspora margarita</name>
    <dbReference type="NCBI Taxonomy" id="4874"/>
    <lineage>
        <taxon>Eukaryota</taxon>
        <taxon>Fungi</taxon>
        <taxon>Fungi incertae sedis</taxon>
        <taxon>Mucoromycota</taxon>
        <taxon>Glomeromycotina</taxon>
        <taxon>Glomeromycetes</taxon>
        <taxon>Diversisporales</taxon>
        <taxon>Gigasporaceae</taxon>
        <taxon>Gigaspora</taxon>
    </lineage>
</organism>
<accession>A0ABN7XIC6</accession>
<feature type="non-terminal residue" evidence="1">
    <location>
        <position position="50"/>
    </location>
</feature>
<comment type="caution">
    <text evidence="1">The sequence shown here is derived from an EMBL/GenBank/DDBJ whole genome shotgun (WGS) entry which is preliminary data.</text>
</comment>
<evidence type="ECO:0000313" key="1">
    <source>
        <dbReference type="EMBL" id="CAG8854171.1"/>
    </source>
</evidence>
<dbReference type="Proteomes" id="UP000789901">
    <property type="component" value="Unassembled WGS sequence"/>
</dbReference>
<feature type="non-terminal residue" evidence="1">
    <location>
        <position position="1"/>
    </location>
</feature>
<dbReference type="EMBL" id="CAJVQB010134279">
    <property type="protein sequence ID" value="CAG8854171.1"/>
    <property type="molecule type" value="Genomic_DNA"/>
</dbReference>
<name>A0ABN7XIC6_GIGMA</name>
<protein>
    <submittedName>
        <fullName evidence="1">23636_t:CDS:1</fullName>
    </submittedName>
</protein>
<evidence type="ECO:0000313" key="2">
    <source>
        <dbReference type="Proteomes" id="UP000789901"/>
    </source>
</evidence>